<accession>A0A221KH06</accession>
<evidence type="ECO:0000256" key="6">
    <source>
        <dbReference type="SAM" id="Phobius"/>
    </source>
</evidence>
<dbReference type="GO" id="GO:0016020">
    <property type="term" value="C:membrane"/>
    <property type="evidence" value="ECO:0007669"/>
    <property type="project" value="UniProtKB-SubCell"/>
</dbReference>
<protein>
    <submittedName>
        <fullName evidence="7">ABC transporter permease</fullName>
    </submittedName>
</protein>
<dbReference type="AlphaFoldDB" id="A0A221KH06"/>
<dbReference type="Proteomes" id="UP000199729">
    <property type="component" value="Chromosome"/>
</dbReference>
<evidence type="ECO:0000256" key="1">
    <source>
        <dbReference type="ARBA" id="ARBA00004141"/>
    </source>
</evidence>
<dbReference type="GO" id="GO:0055085">
    <property type="term" value="P:transmembrane transport"/>
    <property type="evidence" value="ECO:0007669"/>
    <property type="project" value="TreeGrafter"/>
</dbReference>
<gene>
    <name evidence="7" type="ORF">VITFI_CDS2541</name>
</gene>
<evidence type="ECO:0000313" key="8">
    <source>
        <dbReference type="Proteomes" id="UP000199729"/>
    </source>
</evidence>
<dbReference type="Pfam" id="PF01594">
    <property type="entry name" value="AI-2E_transport"/>
    <property type="match status" value="1"/>
</dbReference>
<evidence type="ECO:0000256" key="3">
    <source>
        <dbReference type="ARBA" id="ARBA00022692"/>
    </source>
</evidence>
<feature type="transmembrane region" description="Helical" evidence="6">
    <location>
        <begin position="277"/>
        <end position="298"/>
    </location>
</feature>
<feature type="transmembrane region" description="Helical" evidence="6">
    <location>
        <begin position="154"/>
        <end position="177"/>
    </location>
</feature>
<comment type="subcellular location">
    <subcellularLocation>
        <location evidence="1">Membrane</location>
        <topology evidence="1">Multi-pass membrane protein</topology>
    </subcellularLocation>
</comment>
<comment type="similarity">
    <text evidence="2">Belongs to the autoinducer-2 exporter (AI-2E) (TC 2.A.86) family.</text>
</comment>
<dbReference type="KEGG" id="vff:VITFI_CDS2541"/>
<keyword evidence="5 6" id="KW-0472">Membrane</keyword>
<dbReference type="PANTHER" id="PTHR21716:SF64">
    <property type="entry name" value="AI-2 TRANSPORT PROTEIN TQSA"/>
    <property type="match status" value="1"/>
</dbReference>
<proteinExistence type="inferred from homology"/>
<evidence type="ECO:0000256" key="4">
    <source>
        <dbReference type="ARBA" id="ARBA00022989"/>
    </source>
</evidence>
<organism evidence="7 8">
    <name type="scientific">Vitreoscilla filiformis</name>
    <dbReference type="NCBI Taxonomy" id="63"/>
    <lineage>
        <taxon>Bacteria</taxon>
        <taxon>Pseudomonadati</taxon>
        <taxon>Pseudomonadota</taxon>
        <taxon>Betaproteobacteria</taxon>
        <taxon>Neisseriales</taxon>
        <taxon>Neisseriaceae</taxon>
        <taxon>Vitreoscilla</taxon>
    </lineage>
</organism>
<dbReference type="PANTHER" id="PTHR21716">
    <property type="entry name" value="TRANSMEMBRANE PROTEIN"/>
    <property type="match status" value="1"/>
</dbReference>
<keyword evidence="3 6" id="KW-0812">Transmembrane</keyword>
<sequence>MLLLPMNLSAPQRQTLAWLVIALVLGGLLWALAPVMTPFLIAAVLAYALHPVVERLVYRRVPRALAVGLTVGSVLLGVAVLLLLVVPILSRELPLLREQIPMLARRLNDWAAPWLAHTGIKLQLDVAGIQNLVRNALSGNLEEWLGTVLSSLRIGGSVVLAVVGNVVLVPVVLFYLLQDWPSVVTQAGRLVPPRYRAQVEDFLGECDELLGQYLRGQLMVMLSLAGYYILGLSLAGFELALPVGLLTGLLIVIPYLGYGLGLLLALLAALLQFSGSYGLIAVAIVYGAGQVLESFVLTPRLVGERVGLSPVAVIFALLAFGHLLGFVGVLIALPLAALTAVAWRRARATYLESELYRG</sequence>
<dbReference type="InterPro" id="IPR002549">
    <property type="entry name" value="AI-2E-like"/>
</dbReference>
<evidence type="ECO:0000256" key="2">
    <source>
        <dbReference type="ARBA" id="ARBA00009773"/>
    </source>
</evidence>
<feature type="transmembrane region" description="Helical" evidence="6">
    <location>
        <begin position="310"/>
        <end position="343"/>
    </location>
</feature>
<feature type="transmembrane region" description="Helical" evidence="6">
    <location>
        <begin position="243"/>
        <end position="270"/>
    </location>
</feature>
<evidence type="ECO:0000313" key="7">
    <source>
        <dbReference type="EMBL" id="ASM78318.1"/>
    </source>
</evidence>
<evidence type="ECO:0000256" key="5">
    <source>
        <dbReference type="ARBA" id="ARBA00023136"/>
    </source>
</evidence>
<name>A0A221KH06_VITFI</name>
<reference evidence="7 8" key="1">
    <citation type="submission" date="2017-07" db="EMBL/GenBank/DDBJ databases">
        <title>Complete Genome Sequence of the cosmetic ferment Vitreoscilla filiformis (ATCC15551).</title>
        <authorList>
            <person name="Contreras S."/>
            <person name="Sagory-Zalkind P."/>
            <person name="Blanquart H."/>
            <person name="Iltis A."/>
            <person name="Morand S.C."/>
        </authorList>
    </citation>
    <scope>NUCLEOTIDE SEQUENCE [LARGE SCALE GENOMIC DNA]</scope>
    <source>
        <strain evidence="7 8">ATCC 15551</strain>
    </source>
</reference>
<feature type="transmembrane region" description="Helical" evidence="6">
    <location>
        <begin position="218"/>
        <end position="237"/>
    </location>
</feature>
<keyword evidence="4 6" id="KW-1133">Transmembrane helix</keyword>
<keyword evidence="8" id="KW-1185">Reference proteome</keyword>
<dbReference type="EMBL" id="CP022423">
    <property type="protein sequence ID" value="ASM78318.1"/>
    <property type="molecule type" value="Genomic_DNA"/>
</dbReference>
<feature type="transmembrane region" description="Helical" evidence="6">
    <location>
        <begin position="16"/>
        <end position="33"/>
    </location>
</feature>
<feature type="transmembrane region" description="Helical" evidence="6">
    <location>
        <begin position="65"/>
        <end position="89"/>
    </location>
</feature>